<evidence type="ECO:0008006" key="5">
    <source>
        <dbReference type="Google" id="ProtNLM"/>
    </source>
</evidence>
<dbReference type="Gene3D" id="3.40.50.150">
    <property type="entry name" value="Vaccinia Virus protein VP39"/>
    <property type="match status" value="1"/>
</dbReference>
<comment type="caution">
    <text evidence="4">The sequence shown here is derived from an EMBL/GenBank/DDBJ whole genome shotgun (WGS) entry which is preliminary data.</text>
</comment>
<keyword evidence="3" id="KW-0949">S-adenosyl-L-methionine</keyword>
<dbReference type="Gene3D" id="3.90.120.10">
    <property type="entry name" value="DNA Methylase, subunit A, domain 2"/>
    <property type="match status" value="1"/>
</dbReference>
<dbReference type="GO" id="GO:0008168">
    <property type="term" value="F:methyltransferase activity"/>
    <property type="evidence" value="ECO:0007669"/>
    <property type="project" value="UniProtKB-KW"/>
</dbReference>
<dbReference type="AlphaFoldDB" id="A0A644T490"/>
<dbReference type="Pfam" id="PF00145">
    <property type="entry name" value="DNA_methylase"/>
    <property type="match status" value="2"/>
</dbReference>
<gene>
    <name evidence="4" type="ORF">SDC9_07320</name>
</gene>
<reference evidence="4" key="1">
    <citation type="submission" date="2019-08" db="EMBL/GenBank/DDBJ databases">
        <authorList>
            <person name="Kucharzyk K."/>
            <person name="Murdoch R.W."/>
            <person name="Higgins S."/>
            <person name="Loffler F."/>
        </authorList>
    </citation>
    <scope>NUCLEOTIDE SEQUENCE</scope>
</reference>
<accession>A0A644T490</accession>
<keyword evidence="1" id="KW-0489">Methyltransferase</keyword>
<evidence type="ECO:0000256" key="3">
    <source>
        <dbReference type="ARBA" id="ARBA00022691"/>
    </source>
</evidence>
<dbReference type="PRINTS" id="PR00105">
    <property type="entry name" value="C5METTRFRASE"/>
</dbReference>
<dbReference type="PANTHER" id="PTHR46098:SF1">
    <property type="entry name" value="TRNA (CYTOSINE(38)-C(5))-METHYLTRANSFERASE"/>
    <property type="match status" value="1"/>
</dbReference>
<dbReference type="GO" id="GO:0032259">
    <property type="term" value="P:methylation"/>
    <property type="evidence" value="ECO:0007669"/>
    <property type="project" value="UniProtKB-KW"/>
</dbReference>
<dbReference type="InterPro" id="IPR050750">
    <property type="entry name" value="C5-MTase"/>
</dbReference>
<proteinExistence type="predicted"/>
<protein>
    <recommendedName>
        <fullName evidence="5">DNA (cytosine-5-)-methyltransferase</fullName>
    </recommendedName>
</protein>
<name>A0A644T490_9ZZZZ</name>
<sequence length="668" mass="71711">MDKKLTLGSLFDGSGGFPLGAILTGIEPLWASEVEPFPIRVTTKRFPYMKHCGDINKINGALLPPVDIITAGFCCQDLSVAGKRAGLQGERSGLFYQIPRIIKEMLTATNNVYPKYAVLENVPGMYSSAGGADFQEVLNELIQIKDKTLSVPLPEKGKWSTSGEIVGDGFSVGWRTLDAQFWGVAQRRRRCYIVVDFTGECAGKILFDESRLRGNPPQSGFPWQTTAGGIAAGSGSTVSILNDQGGSYMDVSENITGTLRSQEHGHQPIVFEPGAASRVGGHCWQDEPTGALRADMGDNQLAVAIENHPADSRIKLDGSGTIQTLTERMGTGGGNVPLVMNERQYALTVGEDVANTLTGTDFKGTQCVFEPKTLKIRSGCEGGGKGALVQDNMSATLSTSNDQTVFVPKVYGICSQASNSMKSGNPHSGIYEAETARTLDTSVPDPNKNAGGMAVVSVQGSMIGRADKNGPQGSGIGEDVSFTLTEADRHAVCYQDNVGSLCASDYKFPQQQQIEEGKAVVERVAVENYQHSGYRESNTAGTLKSTGGTNGGGSESVIVENRYVVRRLTPTECALLQGFPPDWCARLGTIEPAEDDISFWSEVWETHRIIIGTSSKPKSRNQIIKWLCDPHSDAAEYKMWGNGVALPCVVFVLGGIVSYTQEKSAVFP</sequence>
<dbReference type="PANTHER" id="PTHR46098">
    <property type="entry name" value="TRNA (CYTOSINE(38)-C(5))-METHYLTRANSFERASE"/>
    <property type="match status" value="1"/>
</dbReference>
<evidence type="ECO:0000256" key="1">
    <source>
        <dbReference type="ARBA" id="ARBA00022603"/>
    </source>
</evidence>
<evidence type="ECO:0000313" key="4">
    <source>
        <dbReference type="EMBL" id="MPL61733.1"/>
    </source>
</evidence>
<organism evidence="4">
    <name type="scientific">bioreactor metagenome</name>
    <dbReference type="NCBI Taxonomy" id="1076179"/>
    <lineage>
        <taxon>unclassified sequences</taxon>
        <taxon>metagenomes</taxon>
        <taxon>ecological metagenomes</taxon>
    </lineage>
</organism>
<dbReference type="InterPro" id="IPR029063">
    <property type="entry name" value="SAM-dependent_MTases_sf"/>
</dbReference>
<keyword evidence="2" id="KW-0808">Transferase</keyword>
<evidence type="ECO:0000256" key="2">
    <source>
        <dbReference type="ARBA" id="ARBA00022679"/>
    </source>
</evidence>
<dbReference type="InterPro" id="IPR001525">
    <property type="entry name" value="C5_MeTfrase"/>
</dbReference>
<dbReference type="PROSITE" id="PS51679">
    <property type="entry name" value="SAM_MT_C5"/>
    <property type="match status" value="1"/>
</dbReference>
<dbReference type="EMBL" id="VSSQ01000015">
    <property type="protein sequence ID" value="MPL61733.1"/>
    <property type="molecule type" value="Genomic_DNA"/>
</dbReference>
<dbReference type="SUPFAM" id="SSF53335">
    <property type="entry name" value="S-adenosyl-L-methionine-dependent methyltransferases"/>
    <property type="match status" value="1"/>
</dbReference>